<dbReference type="Proteomes" id="UP000032809">
    <property type="component" value="Chromosome I"/>
</dbReference>
<organism evidence="17 18">
    <name type="scientific">Defluviitoga tunisiensis</name>
    <dbReference type="NCBI Taxonomy" id="1006576"/>
    <lineage>
        <taxon>Bacteria</taxon>
        <taxon>Thermotogati</taxon>
        <taxon>Thermotogota</taxon>
        <taxon>Thermotogae</taxon>
        <taxon>Petrotogales</taxon>
        <taxon>Petrotogaceae</taxon>
        <taxon>Defluviitoga</taxon>
    </lineage>
</organism>
<keyword evidence="7 16" id="KW-0963">Cytoplasm</keyword>
<dbReference type="Pfam" id="PF03309">
    <property type="entry name" value="Pan_kinase"/>
    <property type="match status" value="1"/>
</dbReference>
<comment type="catalytic activity">
    <reaction evidence="1 16">
        <text>(R)-pantothenate + ATP = (R)-4'-phosphopantothenate + ADP + H(+)</text>
        <dbReference type="Rhea" id="RHEA:16373"/>
        <dbReference type="ChEBI" id="CHEBI:10986"/>
        <dbReference type="ChEBI" id="CHEBI:15378"/>
        <dbReference type="ChEBI" id="CHEBI:29032"/>
        <dbReference type="ChEBI" id="CHEBI:30616"/>
        <dbReference type="ChEBI" id="CHEBI:456216"/>
        <dbReference type="EC" id="2.7.1.33"/>
    </reaction>
</comment>
<evidence type="ECO:0000256" key="7">
    <source>
        <dbReference type="ARBA" id="ARBA00022490"/>
    </source>
</evidence>
<evidence type="ECO:0000256" key="11">
    <source>
        <dbReference type="ARBA" id="ARBA00022840"/>
    </source>
</evidence>
<gene>
    <name evidence="16 17" type="primary">coaX</name>
    <name evidence="17" type="ORF">DTL3_1423</name>
</gene>
<keyword evidence="13 16" id="KW-0173">Coenzyme A biosynthesis</keyword>
<dbReference type="GO" id="GO:0005524">
    <property type="term" value="F:ATP binding"/>
    <property type="evidence" value="ECO:0007669"/>
    <property type="project" value="UniProtKB-UniRule"/>
</dbReference>
<evidence type="ECO:0000313" key="17">
    <source>
        <dbReference type="EMBL" id="CEP78717.1"/>
    </source>
</evidence>
<feature type="active site" description="Proton acceptor" evidence="16">
    <location>
        <position position="109"/>
    </location>
</feature>
<keyword evidence="11 16" id="KW-0067">ATP-binding</keyword>
<evidence type="ECO:0000256" key="5">
    <source>
        <dbReference type="ARBA" id="ARBA00011738"/>
    </source>
</evidence>
<dbReference type="InterPro" id="IPR043129">
    <property type="entry name" value="ATPase_NBD"/>
</dbReference>
<dbReference type="EMBL" id="LN824141">
    <property type="protein sequence ID" value="CEP78717.1"/>
    <property type="molecule type" value="Genomic_DNA"/>
</dbReference>
<keyword evidence="18" id="KW-1185">Reference proteome</keyword>
<dbReference type="NCBIfam" id="NF009848">
    <property type="entry name" value="PRK13318.1-6"/>
    <property type="match status" value="1"/>
</dbReference>
<dbReference type="PANTHER" id="PTHR34265:SF1">
    <property type="entry name" value="TYPE III PANTOTHENATE KINASE"/>
    <property type="match status" value="1"/>
</dbReference>
<evidence type="ECO:0000256" key="9">
    <source>
        <dbReference type="ARBA" id="ARBA00022741"/>
    </source>
</evidence>
<keyword evidence="8 16" id="KW-0808">Transferase</keyword>
<comment type="function">
    <text evidence="16">Catalyzes the phosphorylation of pantothenate (Pan), the first step in CoA biosynthesis.</text>
</comment>
<evidence type="ECO:0000256" key="10">
    <source>
        <dbReference type="ARBA" id="ARBA00022777"/>
    </source>
</evidence>
<dbReference type="GO" id="GO:0004594">
    <property type="term" value="F:pantothenate kinase activity"/>
    <property type="evidence" value="ECO:0007669"/>
    <property type="project" value="UniProtKB-UniRule"/>
</dbReference>
<dbReference type="GO" id="GO:0046872">
    <property type="term" value="F:metal ion binding"/>
    <property type="evidence" value="ECO:0007669"/>
    <property type="project" value="UniProtKB-KW"/>
</dbReference>
<evidence type="ECO:0000256" key="4">
    <source>
        <dbReference type="ARBA" id="ARBA00005225"/>
    </source>
</evidence>
<comment type="pathway">
    <text evidence="4 16">Cofactor biosynthesis; coenzyme A biosynthesis; CoA from (R)-pantothenate: step 1/5.</text>
</comment>
<dbReference type="AlphaFoldDB" id="A0A0C7NS98"/>
<evidence type="ECO:0000256" key="12">
    <source>
        <dbReference type="ARBA" id="ARBA00022958"/>
    </source>
</evidence>
<comment type="caution">
    <text evidence="16">Lacks conserved residue(s) required for the propagation of feature annotation.</text>
</comment>
<evidence type="ECO:0000256" key="8">
    <source>
        <dbReference type="ARBA" id="ARBA00022679"/>
    </source>
</evidence>
<keyword evidence="12 16" id="KW-0630">Potassium</keyword>
<evidence type="ECO:0000256" key="3">
    <source>
        <dbReference type="ARBA" id="ARBA00004496"/>
    </source>
</evidence>
<comment type="subunit">
    <text evidence="5 16">Homodimer.</text>
</comment>
<dbReference type="RefSeq" id="WP_045088110.1">
    <property type="nucleotide sequence ID" value="NZ_LN824141.1"/>
</dbReference>
<dbReference type="InterPro" id="IPR004619">
    <property type="entry name" value="Type_III_PanK"/>
</dbReference>
<keyword evidence="9 16" id="KW-0547">Nucleotide-binding</keyword>
<evidence type="ECO:0000256" key="16">
    <source>
        <dbReference type="HAMAP-Rule" id="MF_01274"/>
    </source>
</evidence>
<evidence type="ECO:0000313" key="18">
    <source>
        <dbReference type="Proteomes" id="UP000032809"/>
    </source>
</evidence>
<protein>
    <recommendedName>
        <fullName evidence="15 16">Type III pantothenate kinase</fullName>
        <ecNumber evidence="6 16">2.7.1.33</ecNumber>
    </recommendedName>
    <alternativeName>
        <fullName evidence="16">PanK-III</fullName>
    </alternativeName>
    <alternativeName>
        <fullName evidence="16">Pantothenic acid kinase</fullName>
    </alternativeName>
</protein>
<comment type="subcellular location">
    <subcellularLocation>
        <location evidence="3 16">Cytoplasm</location>
    </subcellularLocation>
</comment>
<dbReference type="SUPFAM" id="SSF53067">
    <property type="entry name" value="Actin-like ATPase domain"/>
    <property type="match status" value="2"/>
</dbReference>
<dbReference type="UniPathway" id="UPA00241">
    <property type="reaction ID" value="UER00352"/>
</dbReference>
<keyword evidence="16" id="KW-0479">Metal-binding</keyword>
<dbReference type="EC" id="2.7.1.33" evidence="6 16"/>
<dbReference type="CDD" id="cd24015">
    <property type="entry name" value="ASKHA_NBD_PanK-III"/>
    <property type="match status" value="1"/>
</dbReference>
<dbReference type="NCBIfam" id="TIGR00671">
    <property type="entry name" value="baf"/>
    <property type="match status" value="1"/>
</dbReference>
<dbReference type="OrthoDB" id="9804707at2"/>
<keyword evidence="10 16" id="KW-0418">Kinase</keyword>
<feature type="binding site" evidence="16">
    <location>
        <begin position="107"/>
        <end position="110"/>
    </location>
    <ligand>
        <name>substrate</name>
    </ligand>
</feature>
<feature type="binding site" evidence="16">
    <location>
        <position position="132"/>
    </location>
    <ligand>
        <name>ATP</name>
        <dbReference type="ChEBI" id="CHEBI:30616"/>
    </ligand>
</feature>
<comment type="similarity">
    <text evidence="14 16">Belongs to the type III pantothenate kinase family.</text>
</comment>
<proteinExistence type="inferred from homology"/>
<dbReference type="PANTHER" id="PTHR34265">
    <property type="entry name" value="TYPE III PANTOTHENATE KINASE"/>
    <property type="match status" value="1"/>
</dbReference>
<dbReference type="GO" id="GO:0015937">
    <property type="term" value="P:coenzyme A biosynthetic process"/>
    <property type="evidence" value="ECO:0007669"/>
    <property type="project" value="UniProtKB-UniRule"/>
</dbReference>
<dbReference type="STRING" id="1006576.DTL3_1423"/>
<evidence type="ECO:0000256" key="2">
    <source>
        <dbReference type="ARBA" id="ARBA00001958"/>
    </source>
</evidence>
<comment type="cofactor">
    <cofactor evidence="2">
        <name>K(+)</name>
        <dbReference type="ChEBI" id="CHEBI:29103"/>
    </cofactor>
</comment>
<reference evidence="18" key="1">
    <citation type="submission" date="2014-11" db="EMBL/GenBank/DDBJ databases">
        <authorList>
            <person name="Wibberg D."/>
        </authorList>
    </citation>
    <scope>NUCLEOTIDE SEQUENCE [LARGE SCALE GENOMIC DNA]</scope>
    <source>
        <strain evidence="18">L3</strain>
    </source>
</reference>
<feature type="binding site" evidence="16">
    <location>
        <begin position="6"/>
        <end position="13"/>
    </location>
    <ligand>
        <name>ATP</name>
        <dbReference type="ChEBI" id="CHEBI:30616"/>
    </ligand>
</feature>
<dbReference type="HOGENOM" id="CLU_066627_1_0_0"/>
<evidence type="ECO:0000256" key="13">
    <source>
        <dbReference type="ARBA" id="ARBA00022993"/>
    </source>
</evidence>
<evidence type="ECO:0000256" key="14">
    <source>
        <dbReference type="ARBA" id="ARBA00038036"/>
    </source>
</evidence>
<dbReference type="GO" id="GO:0005737">
    <property type="term" value="C:cytoplasm"/>
    <property type="evidence" value="ECO:0007669"/>
    <property type="project" value="UniProtKB-SubCell"/>
</dbReference>
<dbReference type="Gene3D" id="3.30.420.40">
    <property type="match status" value="2"/>
</dbReference>
<feature type="binding site" evidence="16">
    <location>
        <position position="183"/>
    </location>
    <ligand>
        <name>substrate</name>
    </ligand>
</feature>
<comment type="cofactor">
    <cofactor evidence="16">
        <name>NH4(+)</name>
        <dbReference type="ChEBI" id="CHEBI:28938"/>
    </cofactor>
    <cofactor evidence="16">
        <name>K(+)</name>
        <dbReference type="ChEBI" id="CHEBI:29103"/>
    </cofactor>
    <text evidence="16">A monovalent cation. Ammonium or potassium.</text>
</comment>
<dbReference type="KEGG" id="dtn:DTL3_1423"/>
<name>A0A0C7NS98_DEFTU</name>
<evidence type="ECO:0000256" key="15">
    <source>
        <dbReference type="ARBA" id="ARBA00040883"/>
    </source>
</evidence>
<evidence type="ECO:0000256" key="1">
    <source>
        <dbReference type="ARBA" id="ARBA00001206"/>
    </source>
</evidence>
<accession>A0A0C7NS98</accession>
<evidence type="ECO:0000256" key="6">
    <source>
        <dbReference type="ARBA" id="ARBA00012102"/>
    </source>
</evidence>
<sequence>MELLLDIGNSYTTVGFHENGNFTLWRLGPSSFDSEDVLFSNLITLSTYANLNLLGISKLGISSVVPKNNFIVSQFSRKFLKIEPIFVSSDKKINNIAYLVDYPKQVGADRISNVIASKKDYGDNVIAIDFGTAITVDVLESGNFVGGAIVPGFNTAINSLFSKTANLPQVEIALLDYNIGKNTIDNIQIGTIKTILFGLDRLIKEIKNERKKNFYVVTTGGDAKFISNKFLNYDKYDPYLTLKGILYFLEEINV</sequence>
<dbReference type="HAMAP" id="MF_01274">
    <property type="entry name" value="Pantothen_kinase_3"/>
    <property type="match status" value="1"/>
</dbReference>
<feature type="binding site" evidence="16">
    <location>
        <position position="129"/>
    </location>
    <ligand>
        <name>K(+)</name>
        <dbReference type="ChEBI" id="CHEBI:29103"/>
    </ligand>
</feature>